<dbReference type="AlphaFoldDB" id="A0A9W4T9L9"/>
<dbReference type="Proteomes" id="UP001153678">
    <property type="component" value="Unassembled WGS sequence"/>
</dbReference>
<name>A0A9W4T9L9_9GLOM</name>
<proteinExistence type="predicted"/>
<dbReference type="EMBL" id="CAMKVN010012547">
    <property type="protein sequence ID" value="CAI2195511.1"/>
    <property type="molecule type" value="Genomic_DNA"/>
</dbReference>
<comment type="caution">
    <text evidence="1">The sequence shown here is derived from an EMBL/GenBank/DDBJ whole genome shotgun (WGS) entry which is preliminary data.</text>
</comment>
<feature type="non-terminal residue" evidence="1">
    <location>
        <position position="63"/>
    </location>
</feature>
<organism evidence="1 2">
    <name type="scientific">Funneliformis geosporum</name>
    <dbReference type="NCBI Taxonomy" id="1117311"/>
    <lineage>
        <taxon>Eukaryota</taxon>
        <taxon>Fungi</taxon>
        <taxon>Fungi incertae sedis</taxon>
        <taxon>Mucoromycota</taxon>
        <taxon>Glomeromycotina</taxon>
        <taxon>Glomeromycetes</taxon>
        <taxon>Glomerales</taxon>
        <taxon>Glomeraceae</taxon>
        <taxon>Funneliformis</taxon>
    </lineage>
</organism>
<evidence type="ECO:0000313" key="2">
    <source>
        <dbReference type="Proteomes" id="UP001153678"/>
    </source>
</evidence>
<gene>
    <name evidence="1" type="ORF">FWILDA_LOCUS17113</name>
</gene>
<feature type="non-terminal residue" evidence="1">
    <location>
        <position position="1"/>
    </location>
</feature>
<accession>A0A9W4T9L9</accession>
<sequence>DVIKWHAALLYVICNSLNNELTNSDNTATLGKRKALRNELFEENIPHEHKNSKTHREISCLIC</sequence>
<protein>
    <submittedName>
        <fullName evidence="1">13123_t:CDS:1</fullName>
    </submittedName>
</protein>
<keyword evidence="2" id="KW-1185">Reference proteome</keyword>
<reference evidence="1" key="1">
    <citation type="submission" date="2022-08" db="EMBL/GenBank/DDBJ databases">
        <authorList>
            <person name="Kallberg Y."/>
            <person name="Tangrot J."/>
            <person name="Rosling A."/>
        </authorList>
    </citation>
    <scope>NUCLEOTIDE SEQUENCE</scope>
    <source>
        <strain evidence="1">Wild A</strain>
    </source>
</reference>
<evidence type="ECO:0000313" key="1">
    <source>
        <dbReference type="EMBL" id="CAI2195511.1"/>
    </source>
</evidence>